<evidence type="ECO:0000313" key="11">
    <source>
        <dbReference type="EMBL" id="MFC4201762.1"/>
    </source>
</evidence>
<feature type="transmembrane region" description="Helical" evidence="8">
    <location>
        <begin position="156"/>
        <end position="174"/>
    </location>
</feature>
<evidence type="ECO:0000256" key="7">
    <source>
        <dbReference type="ARBA" id="ARBA00023136"/>
    </source>
</evidence>
<keyword evidence="5" id="KW-0067">ATP-binding</keyword>
<keyword evidence="6 8" id="KW-1133">Transmembrane helix</keyword>
<feature type="transmembrane region" description="Helical" evidence="8">
    <location>
        <begin position="35"/>
        <end position="58"/>
    </location>
</feature>
<dbReference type="PANTHER" id="PTHR24221:SF654">
    <property type="entry name" value="ATP-BINDING CASSETTE SUB-FAMILY B MEMBER 6"/>
    <property type="match status" value="1"/>
</dbReference>
<keyword evidence="7 8" id="KW-0472">Membrane</keyword>
<dbReference type="InterPro" id="IPR039421">
    <property type="entry name" value="Type_1_exporter"/>
</dbReference>
<dbReference type="PANTHER" id="PTHR24221">
    <property type="entry name" value="ATP-BINDING CASSETTE SUB-FAMILY B"/>
    <property type="match status" value="1"/>
</dbReference>
<dbReference type="NCBIfam" id="TIGR02868">
    <property type="entry name" value="CydC"/>
    <property type="match status" value="1"/>
</dbReference>
<evidence type="ECO:0000256" key="6">
    <source>
        <dbReference type="ARBA" id="ARBA00022989"/>
    </source>
</evidence>
<dbReference type="RefSeq" id="WP_217965010.1">
    <property type="nucleotide sequence ID" value="NZ_JAHTBN010000004.1"/>
</dbReference>
<feature type="transmembrane region" description="Helical" evidence="8">
    <location>
        <begin position="269"/>
        <end position="286"/>
    </location>
</feature>
<comment type="caution">
    <text evidence="11">The sequence shown here is derived from an EMBL/GenBank/DDBJ whole genome shotgun (WGS) entry which is preliminary data.</text>
</comment>
<evidence type="ECO:0000256" key="2">
    <source>
        <dbReference type="ARBA" id="ARBA00022475"/>
    </source>
</evidence>
<evidence type="ECO:0000256" key="8">
    <source>
        <dbReference type="SAM" id="Phobius"/>
    </source>
</evidence>
<keyword evidence="2" id="KW-1003">Cell membrane</keyword>
<feature type="transmembrane region" description="Helical" evidence="8">
    <location>
        <begin position="245"/>
        <end position="263"/>
    </location>
</feature>
<dbReference type="Pfam" id="PF00005">
    <property type="entry name" value="ABC_tran"/>
    <property type="match status" value="1"/>
</dbReference>
<evidence type="ECO:0000256" key="1">
    <source>
        <dbReference type="ARBA" id="ARBA00004141"/>
    </source>
</evidence>
<gene>
    <name evidence="11" type="primary">cydC</name>
    <name evidence="11" type="ORF">ACFOY1_12435</name>
</gene>
<dbReference type="InterPro" id="IPR003593">
    <property type="entry name" value="AAA+_ATPase"/>
</dbReference>
<evidence type="ECO:0000256" key="4">
    <source>
        <dbReference type="ARBA" id="ARBA00022741"/>
    </source>
</evidence>
<protein>
    <submittedName>
        <fullName evidence="11">Thiol reductant ABC exporter subunit CydC</fullName>
    </submittedName>
</protein>
<dbReference type="SMART" id="SM00382">
    <property type="entry name" value="AAA"/>
    <property type="match status" value="1"/>
</dbReference>
<evidence type="ECO:0000313" key="12">
    <source>
        <dbReference type="Proteomes" id="UP001595848"/>
    </source>
</evidence>
<dbReference type="InterPro" id="IPR014223">
    <property type="entry name" value="ABC_CydC/D"/>
</dbReference>
<comment type="subcellular location">
    <subcellularLocation>
        <location evidence="1">Membrane</location>
        <topology evidence="1">Multi-pass membrane protein</topology>
    </subcellularLocation>
</comment>
<dbReference type="InterPro" id="IPR003439">
    <property type="entry name" value="ABC_transporter-like_ATP-bd"/>
</dbReference>
<feature type="domain" description="ABC transporter" evidence="9">
    <location>
        <begin position="331"/>
        <end position="549"/>
    </location>
</feature>
<dbReference type="Proteomes" id="UP001595848">
    <property type="component" value="Unassembled WGS sequence"/>
</dbReference>
<name>A0ABV8P260_9BURK</name>
<keyword evidence="3 8" id="KW-0812">Transmembrane</keyword>
<accession>A0ABV8P260</accession>
<evidence type="ECO:0000259" key="10">
    <source>
        <dbReference type="PROSITE" id="PS50929"/>
    </source>
</evidence>
<organism evidence="11 12">
    <name type="scientific">Candidimonas humi</name>
    <dbReference type="NCBI Taxonomy" id="683355"/>
    <lineage>
        <taxon>Bacteria</taxon>
        <taxon>Pseudomonadati</taxon>
        <taxon>Pseudomonadota</taxon>
        <taxon>Betaproteobacteria</taxon>
        <taxon>Burkholderiales</taxon>
        <taxon>Alcaligenaceae</taxon>
        <taxon>Candidimonas</taxon>
    </lineage>
</organism>
<reference evidence="12" key="1">
    <citation type="journal article" date="2019" name="Int. J. Syst. Evol. Microbiol.">
        <title>The Global Catalogue of Microorganisms (GCM) 10K type strain sequencing project: providing services to taxonomists for standard genome sequencing and annotation.</title>
        <authorList>
            <consortium name="The Broad Institute Genomics Platform"/>
            <consortium name="The Broad Institute Genome Sequencing Center for Infectious Disease"/>
            <person name="Wu L."/>
            <person name="Ma J."/>
        </authorList>
    </citation>
    <scope>NUCLEOTIDE SEQUENCE [LARGE SCALE GENOMIC DNA]</scope>
    <source>
        <strain evidence="12">LMG 24813</strain>
    </source>
</reference>
<keyword evidence="4" id="KW-0547">Nucleotide-binding</keyword>
<evidence type="ECO:0000256" key="5">
    <source>
        <dbReference type="ARBA" id="ARBA00022840"/>
    </source>
</evidence>
<dbReference type="PROSITE" id="PS50893">
    <property type="entry name" value="ABC_TRANSPORTER_2"/>
    <property type="match status" value="1"/>
</dbReference>
<dbReference type="PROSITE" id="PS50929">
    <property type="entry name" value="ABC_TM1F"/>
    <property type="match status" value="1"/>
</dbReference>
<dbReference type="Pfam" id="PF00664">
    <property type="entry name" value="ABC_membrane"/>
    <property type="match status" value="1"/>
</dbReference>
<evidence type="ECO:0000256" key="3">
    <source>
        <dbReference type="ARBA" id="ARBA00022692"/>
    </source>
</evidence>
<dbReference type="InterPro" id="IPR017871">
    <property type="entry name" value="ABC_transporter-like_CS"/>
</dbReference>
<keyword evidence="12" id="KW-1185">Reference proteome</keyword>
<evidence type="ECO:0000259" key="9">
    <source>
        <dbReference type="PROSITE" id="PS50893"/>
    </source>
</evidence>
<dbReference type="EMBL" id="JBHSBV010000004">
    <property type="protein sequence ID" value="MFC4201762.1"/>
    <property type="molecule type" value="Genomic_DNA"/>
</dbReference>
<dbReference type="PROSITE" id="PS00211">
    <property type="entry name" value="ABC_TRANSPORTER_1"/>
    <property type="match status" value="1"/>
</dbReference>
<dbReference type="InterPro" id="IPR011527">
    <property type="entry name" value="ABC1_TM_dom"/>
</dbReference>
<sequence>MLPWLVRRRRSLLAALLLACCTVAAGVGLLSVAGWFLTAAFLAGAKLAFDLFAPSALVRGLALARIALRYAERVTGHGATLDLLADMRTAVFGAIMRLSPAQLAGYRDGDLVARLAGDIDALDTLFLLVIVPALTALALGAAYSLIAGAWLPPAGWLILAAMLVAACIVPYCLARAAGTSGRHAQEAASAARAFVHEAVEGHADLAAFAAEPRAQARFGDAVRSLAGTRDAVAAAGSAGQFVQQLIMGLCLVGLLWLGLGAFRSHELDGAVWAGLVLGLLALFEVLGPLMRGAARLGTAAAAGARVRALLREPPALRDVPDVRALPPRGALRAEGLGYAYPGAAHPVLAGLDLRVEASELIGIVGASGCGKSTLLALLMRIHDPSEGEITYGGVPIRLAAQSELHARCTLLSQHSPVFLGTVRSNLLLGDPAADDAKLWQALEQARLADFVRTLEQGLDTWVGEAGRLLSVGQARRLCLARAILAPAVVWLLDEPTAGLDEPTQQAFFSDLGRAAAGRTVVLATHARLPAGAVDRILRLEGGRLHADSP</sequence>
<proteinExistence type="predicted"/>
<feature type="domain" description="ABC transmembrane type-1" evidence="10">
    <location>
        <begin position="13"/>
        <end position="301"/>
    </location>
</feature>
<feature type="transmembrane region" description="Helical" evidence="8">
    <location>
        <begin position="124"/>
        <end position="150"/>
    </location>
</feature>